<evidence type="ECO:0000256" key="2">
    <source>
        <dbReference type="SAM" id="SignalP"/>
    </source>
</evidence>
<dbReference type="PANTHER" id="PTHR39176">
    <property type="entry name" value="PERIPLASMIC PROTEIN-RELATED"/>
    <property type="match status" value="1"/>
</dbReference>
<organism evidence="4 5">
    <name type="scientific">Pollutimonas bauzanensis</name>
    <dbReference type="NCBI Taxonomy" id="658167"/>
    <lineage>
        <taxon>Bacteria</taxon>
        <taxon>Pseudomonadati</taxon>
        <taxon>Pseudomonadota</taxon>
        <taxon>Betaproteobacteria</taxon>
        <taxon>Burkholderiales</taxon>
        <taxon>Alcaligenaceae</taxon>
        <taxon>Pollutimonas</taxon>
    </lineage>
</organism>
<evidence type="ECO:0000313" key="4">
    <source>
        <dbReference type="EMBL" id="SHI02883.1"/>
    </source>
</evidence>
<evidence type="ECO:0000259" key="3">
    <source>
        <dbReference type="Pfam" id="PF07007"/>
    </source>
</evidence>
<keyword evidence="5" id="KW-1185">Reference proteome</keyword>
<sequence>MRHVFFLLVLLGLPVTCPAQMYGAEYVECNENTTVGIVDCLGNATKQWDKRLNSSYQALMKRSDAQQQAPLKAAQRLWIKYRDANCGFYGAAQGSLSQVEAAECIRSMTKARTCELQSANQGEGGPGPECKPTAAARAAPASEAPAPMPAAPQSGQAAAKDARRGAEPVAPPEEMASSIHQKAHTGRASFLGLYNMSGKRKKSYHADIFAHVHFEEETGVAGGSAVFGWMEERDEVVLISHAKYLPSLTLAQSKRRLLLSAPLVAVNELPRYLMICVWETDENKVAPALVVYGERDDANQTGSDAGDHQSLTVAWEPIPKARAEKKFAAHDYCAEISRTGQSQAPLWLED</sequence>
<feature type="domain" description="Lysozyme inhibitor LprI-like N-terminal" evidence="3">
    <location>
        <begin position="31"/>
        <end position="116"/>
    </location>
</feature>
<feature type="signal peptide" evidence="2">
    <location>
        <begin position="1"/>
        <end position="21"/>
    </location>
</feature>
<feature type="compositionally biased region" description="Low complexity" evidence="1">
    <location>
        <begin position="132"/>
        <end position="159"/>
    </location>
</feature>
<feature type="region of interest" description="Disordered" evidence="1">
    <location>
        <begin position="117"/>
        <end position="181"/>
    </location>
</feature>
<dbReference type="OrthoDB" id="7340239at2"/>
<dbReference type="Pfam" id="PF07007">
    <property type="entry name" value="LprI"/>
    <property type="match status" value="1"/>
</dbReference>
<gene>
    <name evidence="4" type="ORF">SAMN04488135_107121</name>
</gene>
<protein>
    <submittedName>
        <fullName evidence="4">Uncharacterized conserved protein YecT, DUF1311 family</fullName>
    </submittedName>
</protein>
<evidence type="ECO:0000256" key="1">
    <source>
        <dbReference type="SAM" id="MobiDB-lite"/>
    </source>
</evidence>
<dbReference type="RefSeq" id="WP_073104013.1">
    <property type="nucleotide sequence ID" value="NZ_FQXE01000007.1"/>
</dbReference>
<dbReference type="Proteomes" id="UP000184226">
    <property type="component" value="Unassembled WGS sequence"/>
</dbReference>
<name>A0A1M5XUE9_9BURK</name>
<reference evidence="4 5" key="1">
    <citation type="submission" date="2016-11" db="EMBL/GenBank/DDBJ databases">
        <authorList>
            <person name="Jaros S."/>
            <person name="Januszkiewicz K."/>
            <person name="Wedrychowicz H."/>
        </authorList>
    </citation>
    <scope>NUCLEOTIDE SEQUENCE [LARGE SCALE GENOMIC DNA]</scope>
    <source>
        <strain evidence="4 5">CGMCC 1.10190</strain>
    </source>
</reference>
<dbReference type="AlphaFoldDB" id="A0A1M5XUE9"/>
<proteinExistence type="predicted"/>
<evidence type="ECO:0000313" key="5">
    <source>
        <dbReference type="Proteomes" id="UP000184226"/>
    </source>
</evidence>
<dbReference type="Gene3D" id="1.20.1270.180">
    <property type="match status" value="1"/>
</dbReference>
<dbReference type="InterPro" id="IPR009739">
    <property type="entry name" value="LprI-like_N"/>
</dbReference>
<accession>A0A1M5XUE9</accession>
<dbReference type="EMBL" id="FQXE01000007">
    <property type="protein sequence ID" value="SHI02883.1"/>
    <property type="molecule type" value="Genomic_DNA"/>
</dbReference>
<dbReference type="PANTHER" id="PTHR39176:SF1">
    <property type="entry name" value="PERIPLASMIC PROTEIN"/>
    <property type="match status" value="1"/>
</dbReference>
<keyword evidence="2" id="KW-0732">Signal</keyword>
<feature type="chain" id="PRO_5012567694" evidence="2">
    <location>
        <begin position="22"/>
        <end position="350"/>
    </location>
</feature>